<keyword evidence="3" id="KW-1185">Reference proteome</keyword>
<proteinExistence type="predicted"/>
<evidence type="ECO:0000313" key="2">
    <source>
        <dbReference type="EMBL" id="THU74790.1"/>
    </source>
</evidence>
<comment type="caution">
    <text evidence="2">The sequence shown here is derived from an EMBL/GenBank/DDBJ whole genome shotgun (WGS) entry which is preliminary data.</text>
</comment>
<organism evidence="2 3">
    <name type="scientific">Musa balbisiana</name>
    <name type="common">Banana</name>
    <dbReference type="NCBI Taxonomy" id="52838"/>
    <lineage>
        <taxon>Eukaryota</taxon>
        <taxon>Viridiplantae</taxon>
        <taxon>Streptophyta</taxon>
        <taxon>Embryophyta</taxon>
        <taxon>Tracheophyta</taxon>
        <taxon>Spermatophyta</taxon>
        <taxon>Magnoliopsida</taxon>
        <taxon>Liliopsida</taxon>
        <taxon>Zingiberales</taxon>
        <taxon>Musaceae</taxon>
        <taxon>Musa</taxon>
    </lineage>
</organism>
<sequence>MGVCVGGNEERGRDIADHYFSYVEESSPLACVHARPKMFGEERLGLWSVREFCGDGILVPQRDSDRPVASPPKPRPSRCQAYTWRHGLSDPEMPATEFGVGVGEAIAWVDGRRGAQITRGWSFFDDSMVSSQK</sequence>
<evidence type="ECO:0000256" key="1">
    <source>
        <dbReference type="SAM" id="MobiDB-lite"/>
    </source>
</evidence>
<evidence type="ECO:0000313" key="3">
    <source>
        <dbReference type="Proteomes" id="UP000317650"/>
    </source>
</evidence>
<accession>A0A4S8KHE4</accession>
<feature type="region of interest" description="Disordered" evidence="1">
    <location>
        <begin position="59"/>
        <end position="79"/>
    </location>
</feature>
<gene>
    <name evidence="2" type="ORF">C4D60_Mb04t37140</name>
</gene>
<dbReference type="Proteomes" id="UP000317650">
    <property type="component" value="Chromosome 4"/>
</dbReference>
<name>A0A4S8KHE4_MUSBA</name>
<dbReference type="EMBL" id="PYDT01000001">
    <property type="protein sequence ID" value="THU74790.1"/>
    <property type="molecule type" value="Genomic_DNA"/>
</dbReference>
<dbReference type="AlphaFoldDB" id="A0A4S8KHE4"/>
<protein>
    <submittedName>
        <fullName evidence="2">Uncharacterized protein</fullName>
    </submittedName>
</protein>
<reference evidence="2 3" key="1">
    <citation type="journal article" date="2019" name="Nat. Plants">
        <title>Genome sequencing of Musa balbisiana reveals subgenome evolution and function divergence in polyploid bananas.</title>
        <authorList>
            <person name="Yao X."/>
        </authorList>
    </citation>
    <scope>NUCLEOTIDE SEQUENCE [LARGE SCALE GENOMIC DNA]</scope>
    <source>
        <strain evidence="3">cv. DH-PKW</strain>
        <tissue evidence="2">Leaves</tissue>
    </source>
</reference>